<evidence type="ECO:0000313" key="3">
    <source>
        <dbReference type="EMBL" id="SHK17498.1"/>
    </source>
</evidence>
<keyword evidence="4" id="KW-1185">Reference proteome</keyword>
<dbReference type="InterPro" id="IPR050194">
    <property type="entry name" value="Glycosyltransferase_grp1"/>
</dbReference>
<dbReference type="CDD" id="cd03801">
    <property type="entry name" value="GT4_PimA-like"/>
    <property type="match status" value="1"/>
</dbReference>
<dbReference type="GO" id="GO:0016758">
    <property type="term" value="F:hexosyltransferase activity"/>
    <property type="evidence" value="ECO:0007669"/>
    <property type="project" value="TreeGrafter"/>
</dbReference>
<gene>
    <name evidence="3" type="ORF">SAMN02745163_03349</name>
</gene>
<sequence>MKILLINIGRSYGGVEKFCEHLCEEFQNSDFKMYVLAINKTNFYKKVSNKAITISLPNNKLLAFCYIPLTIYNIIHYKIDLVHCNGLLSSILGTICAKLLKVKVITTVHGIAEYDQKGKLFANMKNKLEKRMLRLNNKCICVSKYVYNYLLLYKIYKDKLKIIYNKTYEGDFEEEYYTNKDIQNSHIIITTIGRLEEVKGQRILMEAVDNVINKFHCKSIQCIIAGDGSDKDYLRKKIKQYGIEEYVKLRGFISDVNVLYKNVDVVIVPSFIETFGLVVLEAMKYGKCIVASNTGGIPELIKNNENGLLFNTGNIEDLTFKILYLINNKEAIKKLGNKARAKYETCWRKYDMKKLYKDVYYEVLGKKEESLNDDI</sequence>
<name>A0A1M6QBF7_9CLOT</name>
<dbReference type="SUPFAM" id="SSF53756">
    <property type="entry name" value="UDP-Glycosyltransferase/glycogen phosphorylase"/>
    <property type="match status" value="1"/>
</dbReference>
<reference evidence="3 4" key="1">
    <citation type="submission" date="2016-11" db="EMBL/GenBank/DDBJ databases">
        <authorList>
            <person name="Jaros S."/>
            <person name="Januszkiewicz K."/>
            <person name="Wedrychowicz H."/>
        </authorList>
    </citation>
    <scope>NUCLEOTIDE SEQUENCE [LARGE SCALE GENOMIC DNA]</scope>
    <source>
        <strain evidence="3 4">DSM 21758</strain>
    </source>
</reference>
<dbReference type="RefSeq" id="WP_072990476.1">
    <property type="nucleotide sequence ID" value="NZ_FQZB01000014.1"/>
</dbReference>
<dbReference type="AlphaFoldDB" id="A0A1M6QBF7"/>
<organism evidence="3 4">
    <name type="scientific">Clostridium cavendishii DSM 21758</name>
    <dbReference type="NCBI Taxonomy" id="1121302"/>
    <lineage>
        <taxon>Bacteria</taxon>
        <taxon>Bacillati</taxon>
        <taxon>Bacillota</taxon>
        <taxon>Clostridia</taxon>
        <taxon>Eubacteriales</taxon>
        <taxon>Clostridiaceae</taxon>
        <taxon>Clostridium</taxon>
    </lineage>
</organism>
<feature type="domain" description="Glycosyltransferase subfamily 4-like N-terminal" evidence="2">
    <location>
        <begin position="12"/>
        <end position="165"/>
    </location>
</feature>
<dbReference type="EMBL" id="FQZB01000014">
    <property type="protein sequence ID" value="SHK17498.1"/>
    <property type="molecule type" value="Genomic_DNA"/>
</dbReference>
<dbReference type="Gene3D" id="3.40.50.2000">
    <property type="entry name" value="Glycogen Phosphorylase B"/>
    <property type="match status" value="2"/>
</dbReference>
<evidence type="ECO:0000313" key="4">
    <source>
        <dbReference type="Proteomes" id="UP000184310"/>
    </source>
</evidence>
<dbReference type="InterPro" id="IPR001296">
    <property type="entry name" value="Glyco_trans_1"/>
</dbReference>
<dbReference type="PANTHER" id="PTHR45947">
    <property type="entry name" value="SULFOQUINOVOSYL TRANSFERASE SQD2"/>
    <property type="match status" value="1"/>
</dbReference>
<dbReference type="Pfam" id="PF00534">
    <property type="entry name" value="Glycos_transf_1"/>
    <property type="match status" value="1"/>
</dbReference>
<proteinExistence type="predicted"/>
<dbReference type="STRING" id="1121302.SAMN02745163_03349"/>
<evidence type="ECO:0000259" key="1">
    <source>
        <dbReference type="Pfam" id="PF00534"/>
    </source>
</evidence>
<feature type="domain" description="Glycosyl transferase family 1" evidence="1">
    <location>
        <begin position="181"/>
        <end position="341"/>
    </location>
</feature>
<dbReference type="OrthoDB" id="9795068at2"/>
<keyword evidence="3" id="KW-0808">Transferase</keyword>
<evidence type="ECO:0000259" key="2">
    <source>
        <dbReference type="Pfam" id="PF13439"/>
    </source>
</evidence>
<dbReference type="Proteomes" id="UP000184310">
    <property type="component" value="Unassembled WGS sequence"/>
</dbReference>
<dbReference type="InterPro" id="IPR028098">
    <property type="entry name" value="Glyco_trans_4-like_N"/>
</dbReference>
<protein>
    <submittedName>
        <fullName evidence="3">Glycosyltransferase involved in cell wall bisynthesis</fullName>
    </submittedName>
</protein>
<accession>A0A1M6QBF7</accession>
<dbReference type="Pfam" id="PF13439">
    <property type="entry name" value="Glyco_transf_4"/>
    <property type="match status" value="1"/>
</dbReference>
<dbReference type="PANTHER" id="PTHR45947:SF3">
    <property type="entry name" value="SULFOQUINOVOSYL TRANSFERASE SQD2"/>
    <property type="match status" value="1"/>
</dbReference>